<reference evidence="2 3" key="1">
    <citation type="submission" date="2016-02" db="EMBL/GenBank/DDBJ databases">
        <title>Genome analysis of coral dinoflagellate symbionts highlights evolutionary adaptations to a symbiotic lifestyle.</title>
        <authorList>
            <person name="Aranda M."/>
            <person name="Li Y."/>
            <person name="Liew Y.J."/>
            <person name="Baumgarten S."/>
            <person name="Simakov O."/>
            <person name="Wilson M."/>
            <person name="Piel J."/>
            <person name="Ashoor H."/>
            <person name="Bougouffa S."/>
            <person name="Bajic V.B."/>
            <person name="Ryu T."/>
            <person name="Ravasi T."/>
            <person name="Bayer T."/>
            <person name="Micklem G."/>
            <person name="Kim H."/>
            <person name="Bhak J."/>
            <person name="Lajeunesse T.C."/>
            <person name="Voolstra C.R."/>
        </authorList>
    </citation>
    <scope>NUCLEOTIDE SEQUENCE [LARGE SCALE GENOMIC DNA]</scope>
    <source>
        <strain evidence="2 3">CCMP2467</strain>
    </source>
</reference>
<protein>
    <submittedName>
        <fullName evidence="2">Uncharacterized protein</fullName>
    </submittedName>
</protein>
<dbReference type="OrthoDB" id="437219at2759"/>
<comment type="caution">
    <text evidence="2">The sequence shown here is derived from an EMBL/GenBank/DDBJ whole genome shotgun (WGS) entry which is preliminary data.</text>
</comment>
<evidence type="ECO:0000256" key="1">
    <source>
        <dbReference type="SAM" id="MobiDB-lite"/>
    </source>
</evidence>
<evidence type="ECO:0000313" key="3">
    <source>
        <dbReference type="Proteomes" id="UP000186817"/>
    </source>
</evidence>
<dbReference type="Proteomes" id="UP000186817">
    <property type="component" value="Unassembled WGS sequence"/>
</dbReference>
<evidence type="ECO:0000313" key="2">
    <source>
        <dbReference type="EMBL" id="OLP76598.1"/>
    </source>
</evidence>
<dbReference type="AlphaFoldDB" id="A0A1Q9C103"/>
<gene>
    <name evidence="2" type="ORF">AK812_SmicGene43444</name>
</gene>
<sequence>MADSSAAYSESTPVLKDRLKRAGFEDAQVETIASSVKTLKNLAFISSYSPGQADDAPLKVLSSLLSQPDLSIALKSSWRAAFHEAYAVVTAELKQQVERSEEVQVRTLTQPERAERYEKQVKRLSGVNIKGSSEPSERLVDVCVAIYERNQLQYVPWSRCSSREQEAQNESRKEVKLALDGSGKVKVDSASKEVVADTSTEVLVMQALQRRALAMEQANIVPYTLLDLWHQRLMKARLTDPPPGYSRPSFDQLRLADQKLFSELQDETRSGIQALSSGRPVDNLIKDVMHRAEVSSLLLPLPAPSVASVAKSSATAPPPQPTWRGNGKGKGKSKGKPGVGPWLKPLKASRGEAVCDDALSGRVDALLALFEMLPPEDCPRSDDSGARAFGGGAYMKGGIVGLRANSRKHPNACKAFASAIRFAAPTYPFTSFSVHADAPTTTHVDRYNADVYNIILPLTRFEGGGIWLQDASGSVLSPEDDRTLGVVADVAAGPCAIDARPVRLAFFHKGARPRQAYVIGRVGASPVEVESANLIYLQMARFCEWLSSLNISWSVENPERSYMWLLPEWNHLRSQNKSGVQYATSQEAASFNLELVRECIRPLKARDEAIRLRDASYDRQCAVKKWVTLIAVEPAAWEIAKQTYGKYELRFATGGIVESVSDALAGKANSTLHGRAGPLLRYAKFWGDVGKTCFPVDEAQLYDFLKSLEDCAPGFPRSLLLAISFAFHLLGLEVRGAALLSGRIKGVVQSHYVRRRKVRQRPPLTKEQVMKLEAIVHNAKRSKYDRVAAGFFLLLVYGRLRFSDGQRITSMNLDVVQVHGRQSGFLECEAERTKTALTLEKKVRRLPVAVPLQCLGPPWIPVWFL</sequence>
<feature type="region of interest" description="Disordered" evidence="1">
    <location>
        <begin position="310"/>
        <end position="344"/>
    </location>
</feature>
<dbReference type="EMBL" id="LSRX01001974">
    <property type="protein sequence ID" value="OLP76598.1"/>
    <property type="molecule type" value="Genomic_DNA"/>
</dbReference>
<name>A0A1Q9C103_SYMMI</name>
<accession>A0A1Q9C103</accession>
<organism evidence="2 3">
    <name type="scientific">Symbiodinium microadriaticum</name>
    <name type="common">Dinoflagellate</name>
    <name type="synonym">Zooxanthella microadriatica</name>
    <dbReference type="NCBI Taxonomy" id="2951"/>
    <lineage>
        <taxon>Eukaryota</taxon>
        <taxon>Sar</taxon>
        <taxon>Alveolata</taxon>
        <taxon>Dinophyceae</taxon>
        <taxon>Suessiales</taxon>
        <taxon>Symbiodiniaceae</taxon>
        <taxon>Symbiodinium</taxon>
    </lineage>
</organism>
<proteinExistence type="predicted"/>
<keyword evidence="3" id="KW-1185">Reference proteome</keyword>